<protein>
    <recommendedName>
        <fullName evidence="2">HTH luxR-type domain-containing protein</fullName>
    </recommendedName>
</protein>
<feature type="region of interest" description="Disordered" evidence="1">
    <location>
        <begin position="1"/>
        <end position="50"/>
    </location>
</feature>
<name>A0ABN1T9T2_9ACTN</name>
<dbReference type="RefSeq" id="WP_344621844.1">
    <property type="nucleotide sequence ID" value="NZ_BAAALD010000003.1"/>
</dbReference>
<sequence length="117" mass="12680">MHPTALHQTPHPAAVQRPAALNRGRTAPTGRFGPSPAAPYRQAQPVPQTRRPAAGLLAPEEHQLLLLLAEGLPLDAVARRLSTSSRTLRRRIRVLCDRIGVRTPLQAAVWAARSGLI</sequence>
<accession>A0ABN1T9T2</accession>
<evidence type="ECO:0000313" key="4">
    <source>
        <dbReference type="Proteomes" id="UP001499987"/>
    </source>
</evidence>
<evidence type="ECO:0000313" key="3">
    <source>
        <dbReference type="EMBL" id="GAA1070279.1"/>
    </source>
</evidence>
<dbReference type="InterPro" id="IPR000792">
    <property type="entry name" value="Tscrpt_reg_LuxR_C"/>
</dbReference>
<dbReference type="InterPro" id="IPR016032">
    <property type="entry name" value="Sig_transdc_resp-reg_C-effctor"/>
</dbReference>
<dbReference type="EMBL" id="BAAALD010000003">
    <property type="protein sequence ID" value="GAA1070279.1"/>
    <property type="molecule type" value="Genomic_DNA"/>
</dbReference>
<dbReference type="InterPro" id="IPR036388">
    <property type="entry name" value="WH-like_DNA-bd_sf"/>
</dbReference>
<organism evidence="3 4">
    <name type="scientific">Kitasatospora arboriphila</name>
    <dbReference type="NCBI Taxonomy" id="258052"/>
    <lineage>
        <taxon>Bacteria</taxon>
        <taxon>Bacillati</taxon>
        <taxon>Actinomycetota</taxon>
        <taxon>Actinomycetes</taxon>
        <taxon>Kitasatosporales</taxon>
        <taxon>Streptomycetaceae</taxon>
        <taxon>Kitasatospora</taxon>
    </lineage>
</organism>
<reference evidence="3 4" key="1">
    <citation type="journal article" date="2019" name="Int. J. Syst. Evol. Microbiol.">
        <title>The Global Catalogue of Microorganisms (GCM) 10K type strain sequencing project: providing services to taxonomists for standard genome sequencing and annotation.</title>
        <authorList>
            <consortium name="The Broad Institute Genomics Platform"/>
            <consortium name="The Broad Institute Genome Sequencing Center for Infectious Disease"/>
            <person name="Wu L."/>
            <person name="Ma J."/>
        </authorList>
    </citation>
    <scope>NUCLEOTIDE SEQUENCE [LARGE SCALE GENOMIC DNA]</scope>
    <source>
        <strain evidence="3 4">JCM 13002</strain>
    </source>
</reference>
<proteinExistence type="predicted"/>
<comment type="caution">
    <text evidence="3">The sequence shown here is derived from an EMBL/GenBank/DDBJ whole genome shotgun (WGS) entry which is preliminary data.</text>
</comment>
<dbReference type="SMART" id="SM00421">
    <property type="entry name" value="HTH_LUXR"/>
    <property type="match status" value="1"/>
</dbReference>
<dbReference type="Proteomes" id="UP001499987">
    <property type="component" value="Unassembled WGS sequence"/>
</dbReference>
<feature type="domain" description="HTH luxR-type" evidence="2">
    <location>
        <begin position="54"/>
        <end position="111"/>
    </location>
</feature>
<keyword evidence="4" id="KW-1185">Reference proteome</keyword>
<evidence type="ECO:0000256" key="1">
    <source>
        <dbReference type="SAM" id="MobiDB-lite"/>
    </source>
</evidence>
<dbReference type="SUPFAM" id="SSF46894">
    <property type="entry name" value="C-terminal effector domain of the bipartite response regulators"/>
    <property type="match status" value="1"/>
</dbReference>
<gene>
    <name evidence="3" type="ORF">GCM10009663_05890</name>
</gene>
<dbReference type="Gene3D" id="1.10.10.10">
    <property type="entry name" value="Winged helix-like DNA-binding domain superfamily/Winged helix DNA-binding domain"/>
    <property type="match status" value="1"/>
</dbReference>
<evidence type="ECO:0000259" key="2">
    <source>
        <dbReference type="SMART" id="SM00421"/>
    </source>
</evidence>